<gene>
    <name evidence="17" type="primary">znf326</name>
</gene>
<dbReference type="RefSeq" id="XP_008277741.1">
    <property type="nucleotide sequence ID" value="XM_008279519.1"/>
</dbReference>
<keyword evidence="2" id="KW-0507">mRNA processing</keyword>
<dbReference type="GeneTree" id="ENSGT00530000068748"/>
<reference evidence="15" key="1">
    <citation type="submission" date="2023-09" db="UniProtKB">
        <authorList>
            <consortium name="Ensembl"/>
        </authorList>
    </citation>
    <scope>IDENTIFICATION</scope>
</reference>
<keyword evidence="16" id="KW-1185">Reference proteome</keyword>
<dbReference type="Ensembl" id="ENSSPAT00000001632.1">
    <property type="protein sequence ID" value="ENSSPAP00000001602.1"/>
    <property type="gene ID" value="ENSSPAG00000001233.1"/>
</dbReference>
<dbReference type="GO" id="GO:0032784">
    <property type="term" value="P:regulation of DNA-templated transcription elongation"/>
    <property type="evidence" value="ECO:0007669"/>
    <property type="project" value="TreeGrafter"/>
</dbReference>
<dbReference type="GO" id="GO:0044609">
    <property type="term" value="C:DBIRD complex"/>
    <property type="evidence" value="ECO:0007669"/>
    <property type="project" value="TreeGrafter"/>
</dbReference>
<proteinExistence type="inferred from homology"/>
<evidence type="ECO:0000256" key="13">
    <source>
        <dbReference type="SAM" id="MobiDB-lite"/>
    </source>
</evidence>
<comment type="similarity">
    <text evidence="12">Belongs to the AKAP95 family.</text>
</comment>
<dbReference type="InterPro" id="IPR007071">
    <property type="entry name" value="AKAP95"/>
</dbReference>
<evidence type="ECO:0000256" key="8">
    <source>
        <dbReference type="ARBA" id="ARBA00023187"/>
    </source>
</evidence>
<dbReference type="GO" id="GO:0005634">
    <property type="term" value="C:nucleus"/>
    <property type="evidence" value="ECO:0007669"/>
    <property type="project" value="UniProtKB-SubCell"/>
</dbReference>
<evidence type="ECO:0000256" key="1">
    <source>
        <dbReference type="ARBA" id="ARBA00004123"/>
    </source>
</evidence>
<dbReference type="AlphaFoldDB" id="A0A3B4ZJ09"/>
<dbReference type="GO" id="GO:0008270">
    <property type="term" value="F:zinc ion binding"/>
    <property type="evidence" value="ECO:0007669"/>
    <property type="project" value="UniProtKB-KW"/>
</dbReference>
<dbReference type="GO" id="GO:0006397">
    <property type="term" value="P:mRNA processing"/>
    <property type="evidence" value="ECO:0007669"/>
    <property type="project" value="UniProtKB-KW"/>
</dbReference>
<dbReference type="GeneID" id="103355624"/>
<reference evidence="17" key="2">
    <citation type="submission" date="2025-04" db="UniProtKB">
        <authorList>
            <consortium name="RefSeq"/>
        </authorList>
    </citation>
    <scope>IDENTIFICATION</scope>
</reference>
<evidence type="ECO:0000256" key="9">
    <source>
        <dbReference type="ARBA" id="ARBA00023242"/>
    </source>
</evidence>
<comment type="subcellular location">
    <subcellularLocation>
        <location evidence="1">Nucleus</location>
    </subcellularLocation>
</comment>
<feature type="domain" description="C2H2 AKAP95-type" evidence="14">
    <location>
        <begin position="361"/>
        <end position="384"/>
    </location>
</feature>
<organism evidence="15">
    <name type="scientific">Stegastes partitus</name>
    <name type="common">bicolor damselfish</name>
    <dbReference type="NCBI Taxonomy" id="144197"/>
    <lineage>
        <taxon>Eukaryota</taxon>
        <taxon>Metazoa</taxon>
        <taxon>Chordata</taxon>
        <taxon>Craniata</taxon>
        <taxon>Vertebrata</taxon>
        <taxon>Euteleostomi</taxon>
        <taxon>Actinopterygii</taxon>
        <taxon>Neopterygii</taxon>
        <taxon>Teleostei</taxon>
        <taxon>Neoteleostei</taxon>
        <taxon>Acanthomorphata</taxon>
        <taxon>Ovalentaria</taxon>
        <taxon>Pomacentridae</taxon>
        <taxon>Stegastes</taxon>
    </lineage>
</organism>
<feature type="compositionally biased region" description="Basic and acidic residues" evidence="13">
    <location>
        <begin position="104"/>
        <end position="122"/>
    </location>
</feature>
<accession>A0A3B4ZJ09</accession>
<feature type="compositionally biased region" description="Basic and acidic residues" evidence="13">
    <location>
        <begin position="145"/>
        <end position="156"/>
    </location>
</feature>
<evidence type="ECO:0000256" key="2">
    <source>
        <dbReference type="ARBA" id="ARBA00022664"/>
    </source>
</evidence>
<evidence type="ECO:0000256" key="7">
    <source>
        <dbReference type="ARBA" id="ARBA00023125"/>
    </source>
</evidence>
<evidence type="ECO:0000313" key="16">
    <source>
        <dbReference type="Proteomes" id="UP000694891"/>
    </source>
</evidence>
<evidence type="ECO:0000256" key="11">
    <source>
        <dbReference type="ARBA" id="ARBA00043254"/>
    </source>
</evidence>
<dbReference type="GO" id="GO:0008380">
    <property type="term" value="P:RNA splicing"/>
    <property type="evidence" value="ECO:0007669"/>
    <property type="project" value="UniProtKB-KW"/>
</dbReference>
<dbReference type="Proteomes" id="UP000694891">
    <property type="component" value="Unplaced"/>
</dbReference>
<name>A0A3B4ZJ09_9TELE</name>
<dbReference type="PANTHER" id="PTHR12190">
    <property type="entry name" value="A-KINASE ANCHOR PROTEIN AKAP 8"/>
    <property type="match status" value="1"/>
</dbReference>
<feature type="compositionally biased region" description="Low complexity" evidence="13">
    <location>
        <begin position="47"/>
        <end position="62"/>
    </location>
</feature>
<evidence type="ECO:0000256" key="12">
    <source>
        <dbReference type="PROSITE-ProRule" id="PRU01140"/>
    </source>
</evidence>
<evidence type="ECO:0000256" key="10">
    <source>
        <dbReference type="ARBA" id="ARBA00040207"/>
    </source>
</evidence>
<dbReference type="OrthoDB" id="9904304at2759"/>
<keyword evidence="9" id="KW-0539">Nucleus</keyword>
<sequence length="425" mass="47529">MNRKNNVPFDPSAASTGAVPGYKPLLPGRVPQGFMEAMKRISAPDMASKSQPAQKAQSSAVKWKSSFQPIDKQDGDSQEKSTSSSERTELYDPCSPLSSDSEPEVSKSQECHSQDNNLEHQRLSPVRGSRWDVPYSESANRARSRREFSTETRPAENRGLSPGQRRAYSPDAESLNRPGYGPVSGPAGHRGCSPDRLIHASSTQLSPVSYGGQRTGEERMTMPEYRREMSTTVRLSPPRLKRDYQHSTAYAEAGLDQDPPAAKVSRNKSTSVVRDKRPITCDLCEVELANGKELEDHLDSKSHWDTLEHIQQNNSYDDMAIAFLQEVMLYKSQHCSRPIEDSALQALQENDHMTRVEMFHCAACKVFISTSAAEVQAHITSQEHLSNTKEFQVQQRLTCLSKAETMMKELKPQFEHFLKGGNPLE</sequence>
<keyword evidence="6" id="KW-0862">Zinc</keyword>
<dbReference type="InterPro" id="IPR034736">
    <property type="entry name" value="ZF_C2H2_AKAP95"/>
</dbReference>
<evidence type="ECO:0000256" key="4">
    <source>
        <dbReference type="ARBA" id="ARBA00022737"/>
    </source>
</evidence>
<dbReference type="Pfam" id="PF04988">
    <property type="entry name" value="AKAP95"/>
    <property type="match status" value="1"/>
</dbReference>
<evidence type="ECO:0000256" key="3">
    <source>
        <dbReference type="ARBA" id="ARBA00022723"/>
    </source>
</evidence>
<dbReference type="STRING" id="144197.ENSSPAP00000001602"/>
<keyword evidence="5 12" id="KW-0863">Zinc-finger</keyword>
<evidence type="ECO:0000259" key="14">
    <source>
        <dbReference type="PROSITE" id="PS51799"/>
    </source>
</evidence>
<evidence type="ECO:0000256" key="5">
    <source>
        <dbReference type="ARBA" id="ARBA00022771"/>
    </source>
</evidence>
<protein>
    <recommendedName>
        <fullName evidence="10">DBIRD complex subunit ZNF326</fullName>
    </recommendedName>
    <alternativeName>
        <fullName evidence="11">Zinc finger protein 326</fullName>
    </alternativeName>
</protein>
<feature type="region of interest" description="Disordered" evidence="13">
    <location>
        <begin position="1"/>
        <end position="190"/>
    </location>
</feature>
<dbReference type="SMART" id="SM00451">
    <property type="entry name" value="ZnF_U1"/>
    <property type="match status" value="2"/>
</dbReference>
<keyword evidence="4" id="KW-0677">Repeat</keyword>
<dbReference type="GO" id="GO:0003677">
    <property type="term" value="F:DNA binding"/>
    <property type="evidence" value="ECO:0007669"/>
    <property type="project" value="UniProtKB-KW"/>
</dbReference>
<keyword evidence="7" id="KW-0238">DNA-binding</keyword>
<evidence type="ECO:0000313" key="15">
    <source>
        <dbReference type="Ensembl" id="ENSSPAP00000001602.1"/>
    </source>
</evidence>
<keyword evidence="3" id="KW-0479">Metal-binding</keyword>
<dbReference type="InterPro" id="IPR003604">
    <property type="entry name" value="Matrin/U1-like-C_Znf_C2H2"/>
</dbReference>
<keyword evidence="8" id="KW-0508">mRNA splicing</keyword>
<dbReference type="PANTHER" id="PTHR12190:SF1">
    <property type="entry name" value="DBIRD COMPLEX SUBUNIT ZNF326"/>
    <property type="match status" value="1"/>
</dbReference>
<dbReference type="PROSITE" id="PS51799">
    <property type="entry name" value="ZF_C2H2_AKAP95"/>
    <property type="match status" value="1"/>
</dbReference>
<evidence type="ECO:0000256" key="6">
    <source>
        <dbReference type="ARBA" id="ARBA00022833"/>
    </source>
</evidence>
<evidence type="ECO:0000313" key="17">
    <source>
        <dbReference type="RefSeq" id="XP_008277741.1"/>
    </source>
</evidence>
<feature type="region of interest" description="Disordered" evidence="13">
    <location>
        <begin position="251"/>
        <end position="270"/>
    </location>
</feature>